<protein>
    <submittedName>
        <fullName evidence="1">Uncharacterized protein</fullName>
    </submittedName>
</protein>
<gene>
    <name evidence="1" type="ORF">EAI_04992</name>
</gene>
<dbReference type="InParanoid" id="E2C183"/>
<evidence type="ECO:0000313" key="2">
    <source>
        <dbReference type="Proteomes" id="UP000008237"/>
    </source>
</evidence>
<organism evidence="2">
    <name type="scientific">Harpegnathos saltator</name>
    <name type="common">Jerdon's jumping ant</name>
    <dbReference type="NCBI Taxonomy" id="610380"/>
    <lineage>
        <taxon>Eukaryota</taxon>
        <taxon>Metazoa</taxon>
        <taxon>Ecdysozoa</taxon>
        <taxon>Arthropoda</taxon>
        <taxon>Hexapoda</taxon>
        <taxon>Insecta</taxon>
        <taxon>Pterygota</taxon>
        <taxon>Neoptera</taxon>
        <taxon>Endopterygota</taxon>
        <taxon>Hymenoptera</taxon>
        <taxon>Apocrita</taxon>
        <taxon>Aculeata</taxon>
        <taxon>Formicoidea</taxon>
        <taxon>Formicidae</taxon>
        <taxon>Ponerinae</taxon>
        <taxon>Ponerini</taxon>
        <taxon>Harpegnathos</taxon>
    </lineage>
</organism>
<name>E2C183_HARSA</name>
<proteinExistence type="predicted"/>
<dbReference type="AlphaFoldDB" id="E2C183"/>
<evidence type="ECO:0000313" key="1">
    <source>
        <dbReference type="EMBL" id="EFN78304.1"/>
    </source>
</evidence>
<keyword evidence="2" id="KW-1185">Reference proteome</keyword>
<sequence>MLERDKVNVCALDCNMRLKLLCHAIPLGNPYTRIDLTTDPSDEASHAGVFNEDYVTILKVMETMGIIIGQQCKLFADYADKWRLTYAEIKSADTTKKARMASQSNVEKLHDFYEESEGLESMGQE</sequence>
<reference evidence="1 2" key="1">
    <citation type="journal article" date="2010" name="Science">
        <title>Genomic comparison of the ants Camponotus floridanus and Harpegnathos saltator.</title>
        <authorList>
            <person name="Bonasio R."/>
            <person name="Zhang G."/>
            <person name="Ye C."/>
            <person name="Mutti N.S."/>
            <person name="Fang X."/>
            <person name="Qin N."/>
            <person name="Donahue G."/>
            <person name="Yang P."/>
            <person name="Li Q."/>
            <person name="Li C."/>
            <person name="Zhang P."/>
            <person name="Huang Z."/>
            <person name="Berger S.L."/>
            <person name="Reinberg D."/>
            <person name="Wang J."/>
            <person name="Liebig J."/>
        </authorList>
    </citation>
    <scope>NUCLEOTIDE SEQUENCE [LARGE SCALE GENOMIC DNA]</scope>
    <source>
        <strain evidence="1 2">R22 G/1</strain>
    </source>
</reference>
<dbReference type="Proteomes" id="UP000008237">
    <property type="component" value="Unassembled WGS sequence"/>
</dbReference>
<accession>E2C183</accession>
<dbReference type="OrthoDB" id="10060618at2759"/>
<dbReference type="EMBL" id="GL451891">
    <property type="protein sequence ID" value="EFN78304.1"/>
    <property type="molecule type" value="Genomic_DNA"/>
</dbReference>